<name>A0ABM1P0L2_DROAR</name>
<feature type="region of interest" description="Disordered" evidence="2">
    <location>
        <begin position="923"/>
        <end position="946"/>
    </location>
</feature>
<dbReference type="RefSeq" id="XP_017860748.1">
    <property type="nucleotide sequence ID" value="XM_018005259.1"/>
</dbReference>
<evidence type="ECO:0000259" key="3">
    <source>
        <dbReference type="PROSITE" id="PS51029"/>
    </source>
</evidence>
<accession>A0ABM1P0L2</accession>
<feature type="compositionally biased region" description="Basic and acidic residues" evidence="2">
    <location>
        <begin position="99"/>
        <end position="136"/>
    </location>
</feature>
<dbReference type="PROSITE" id="PS51031">
    <property type="entry name" value="BESS"/>
    <property type="match status" value="1"/>
</dbReference>
<feature type="region of interest" description="Disordered" evidence="2">
    <location>
        <begin position="250"/>
        <end position="289"/>
    </location>
</feature>
<feature type="compositionally biased region" description="Low complexity" evidence="2">
    <location>
        <begin position="465"/>
        <end position="490"/>
    </location>
</feature>
<evidence type="ECO:0000313" key="6">
    <source>
        <dbReference type="RefSeq" id="XP_017860748.1"/>
    </source>
</evidence>
<dbReference type="SMART" id="SM00595">
    <property type="entry name" value="MADF"/>
    <property type="match status" value="1"/>
</dbReference>
<feature type="region of interest" description="Disordered" evidence="2">
    <location>
        <begin position="336"/>
        <end position="364"/>
    </location>
</feature>
<evidence type="ECO:0000256" key="2">
    <source>
        <dbReference type="SAM" id="MobiDB-lite"/>
    </source>
</evidence>
<dbReference type="InterPro" id="IPR004210">
    <property type="entry name" value="BESS_motif"/>
</dbReference>
<dbReference type="GeneID" id="108612382"/>
<feature type="domain" description="MADF" evidence="3">
    <location>
        <begin position="9"/>
        <end position="97"/>
    </location>
</feature>
<evidence type="ECO:0000259" key="4">
    <source>
        <dbReference type="PROSITE" id="PS51031"/>
    </source>
</evidence>
<dbReference type="PANTHER" id="PTHR12243">
    <property type="entry name" value="MADF DOMAIN TRANSCRIPTION FACTOR"/>
    <property type="match status" value="1"/>
</dbReference>
<dbReference type="Proteomes" id="UP000694904">
    <property type="component" value="Chromosome 4"/>
</dbReference>
<reference evidence="5" key="1">
    <citation type="journal article" date="1997" name="Nucleic Acids Res.">
        <title>tRNAscan-SE: a program for improved detection of transfer RNA genes in genomic sequence.</title>
        <authorList>
            <person name="Lowe T.M."/>
            <person name="Eddy S.R."/>
        </authorList>
    </citation>
    <scope>NUCLEOTIDE SEQUENCE [LARGE SCALE GENOMIC DNA]</scope>
</reference>
<keyword evidence="5" id="KW-1185">Reference proteome</keyword>
<reference evidence="5" key="2">
    <citation type="journal article" date="2016" name="G3 (Bethesda)">
        <title>Genome Evolution in Three Species of Cactophilic Drosophila.</title>
        <authorList>
            <person name="Sanchez-Flores A."/>
            <person name="Penazola F."/>
            <person name="Carpinteyro-Ponce J."/>
            <person name="Nazario-Yepiz N."/>
            <person name="Abreu-Goodger C."/>
            <person name="Machado C.A."/>
            <person name="Markow T.A."/>
        </authorList>
    </citation>
    <scope>NUCLEOTIDE SEQUENCE [LARGE SCALE GENOMIC DNA]</scope>
</reference>
<comment type="subcellular location">
    <subcellularLocation>
        <location evidence="1">Nucleus</location>
    </subcellularLocation>
</comment>
<dbReference type="Pfam" id="PF10545">
    <property type="entry name" value="MADF_DNA_bdg"/>
    <property type="match status" value="1"/>
</dbReference>
<dbReference type="PANTHER" id="PTHR12243:SF60">
    <property type="entry name" value="SI:CH211-15D5.12-RELATED"/>
    <property type="match status" value="1"/>
</dbReference>
<feature type="compositionally biased region" description="Basic and acidic residues" evidence="2">
    <location>
        <begin position="150"/>
        <end position="212"/>
    </location>
</feature>
<feature type="region of interest" description="Disordered" evidence="2">
    <location>
        <begin position="958"/>
        <end position="992"/>
    </location>
</feature>
<feature type="compositionally biased region" description="Low complexity" evidence="2">
    <location>
        <begin position="341"/>
        <end position="364"/>
    </location>
</feature>
<organism evidence="5 6">
    <name type="scientific">Drosophila arizonae</name>
    <name type="common">Fruit fly</name>
    <dbReference type="NCBI Taxonomy" id="7263"/>
    <lineage>
        <taxon>Eukaryota</taxon>
        <taxon>Metazoa</taxon>
        <taxon>Ecdysozoa</taxon>
        <taxon>Arthropoda</taxon>
        <taxon>Hexapoda</taxon>
        <taxon>Insecta</taxon>
        <taxon>Pterygota</taxon>
        <taxon>Neoptera</taxon>
        <taxon>Endopterygota</taxon>
        <taxon>Diptera</taxon>
        <taxon>Brachycera</taxon>
        <taxon>Muscomorpha</taxon>
        <taxon>Ephydroidea</taxon>
        <taxon>Drosophilidae</taxon>
        <taxon>Drosophila</taxon>
    </lineage>
</organism>
<evidence type="ECO:0000256" key="1">
    <source>
        <dbReference type="PROSITE-ProRule" id="PRU00371"/>
    </source>
</evidence>
<gene>
    <name evidence="6" type="primary">LOC108612382</name>
</gene>
<sequence>MSTYKSNVKLCRAIANQPILYDESNEHYRKRLPSENCWDLVAAELGEPADKCKRRWRQIRNDYVRWISSDNQRQRNGQKRPGFYLADELQFLKPHLLLVDRERDSPESERGSERDSKSKSKEPAIEEYKGKQKDIDESVEEQPLAKLKQTAKEKELEKEKDKDKEKEKAKQEDKEKEKEKDKDKDKVKEKDQAKDKATDKRADKEQKSRSEDPATPTSPVDSPVGSSKQEFFIKQSNSNNLSNCLIIGVKPAGSSASDSPLLDSMADDSADETASMGGGRRLRRGANRTKNPAIQKATVEQRLTRLQRRKSMTMAAANSLMSSTSPVKMTPVPRASMPASTTANTNANAGQPKAANKAPAKPALAGARDDIFPRPRAAAPVNQQVVLARHPGVPLQMPPKLQPPQGVQLMPPRHNYGTGRPPGPARLAANAQAKRLLAGATPPGPRVNFAGQQRPPAPLNDGFKSPATSSAPTSQAQAQAQLQQLQPQRVVSSSNTLVISTTNNSSTSSSSCINSMANMASTSNVVSMVGLASIASSSCGSNSNSTPSSSFATQTASITASPIVSTTPPTIALIKRCERGNQTECQDIFSDEHFLEMVRPQMKEMNPRQKMHFKQKIFQALIEIFDDATDFPASGEVQHFNINTPSGFDHVTDDELRLIRELVSMVGAAKHSAGIPMPSSSSSSGTPLMAQRLATPKTPSVAANALKPTLTTPQGDEKKLYRIMKMNNYTKIVPSPSSLTDQRKDSVDSISSSCTIPLASSSSLSNKFAVPGVGVKAVARPLDPLNQLFGQGGKPAAGTGISPKEPILVRQMGRRYSVCGGGGPTNSLGVNGVNASSANIDVAVLKRRIPPVAQPMAAPVQRPRYSPNSQPPANPAANSLLMRRVNANGGQRQASPLSASVVPQKTPQIASIQGNVFNEFATPTAVRGGSGSGSGSPSGISPGMPPLKRAMIVANAKNTAQPKPTTTLARTQVSPVSGQARSPSQSPGSNVANLLAEPRPVVPNADMAGTIAADDFDMGRLKREPLDPEDTAVDILGL</sequence>
<feature type="region of interest" description="Disordered" evidence="2">
    <location>
        <begin position="438"/>
        <end position="490"/>
    </location>
</feature>
<reference evidence="6" key="3">
    <citation type="submission" date="2025-08" db="UniProtKB">
        <authorList>
            <consortium name="RefSeq"/>
        </authorList>
    </citation>
    <scope>IDENTIFICATION</scope>
    <source>
        <tissue evidence="6">Whole organism</tissue>
    </source>
</reference>
<feature type="compositionally biased region" description="Polar residues" evidence="2">
    <location>
        <begin position="215"/>
        <end position="229"/>
    </location>
</feature>
<dbReference type="InterPro" id="IPR006578">
    <property type="entry name" value="MADF-dom"/>
</dbReference>
<dbReference type="Pfam" id="PF02944">
    <property type="entry name" value="BESS"/>
    <property type="match status" value="1"/>
</dbReference>
<dbReference type="PROSITE" id="PS51029">
    <property type="entry name" value="MADF"/>
    <property type="match status" value="1"/>
</dbReference>
<feature type="region of interest" description="Disordered" evidence="2">
    <location>
        <begin position="99"/>
        <end position="237"/>
    </location>
</feature>
<proteinExistence type="predicted"/>
<keyword evidence="1" id="KW-0539">Nucleus</keyword>
<dbReference type="InterPro" id="IPR039353">
    <property type="entry name" value="TF_Adf1"/>
</dbReference>
<feature type="domain" description="BESS" evidence="4">
    <location>
        <begin position="588"/>
        <end position="627"/>
    </location>
</feature>
<protein>
    <submittedName>
        <fullName evidence="6">Uncharacterized protein LOC108612382</fullName>
    </submittedName>
</protein>
<evidence type="ECO:0000313" key="5">
    <source>
        <dbReference type="Proteomes" id="UP000694904"/>
    </source>
</evidence>